<dbReference type="Proteomes" id="UP000466442">
    <property type="component" value="Unassembled WGS sequence"/>
</dbReference>
<feature type="transmembrane region" description="Helical" evidence="2">
    <location>
        <begin position="162"/>
        <end position="183"/>
    </location>
</feature>
<protein>
    <submittedName>
        <fullName evidence="3">Uncharacterized protein</fullName>
    </submittedName>
</protein>
<feature type="transmembrane region" description="Helical" evidence="2">
    <location>
        <begin position="189"/>
        <end position="213"/>
    </location>
</feature>
<feature type="compositionally biased region" description="Basic residues" evidence="1">
    <location>
        <begin position="1005"/>
        <end position="1014"/>
    </location>
</feature>
<gene>
    <name evidence="3" type="ORF">GE061_006541</name>
</gene>
<feature type="compositionally biased region" description="Basic and acidic residues" evidence="1">
    <location>
        <begin position="1022"/>
        <end position="1032"/>
    </location>
</feature>
<keyword evidence="4" id="KW-1185">Reference proteome</keyword>
<feature type="compositionally biased region" description="Basic and acidic residues" evidence="1">
    <location>
        <begin position="767"/>
        <end position="778"/>
    </location>
</feature>
<reference evidence="3" key="1">
    <citation type="journal article" date="2021" name="Mol. Ecol. Resour.">
        <title>Apolygus lucorum genome provides insights into omnivorousness and mesophyll feeding.</title>
        <authorList>
            <person name="Liu Y."/>
            <person name="Liu H."/>
            <person name="Wang H."/>
            <person name="Huang T."/>
            <person name="Liu B."/>
            <person name="Yang B."/>
            <person name="Yin L."/>
            <person name="Li B."/>
            <person name="Zhang Y."/>
            <person name="Zhang S."/>
            <person name="Jiang F."/>
            <person name="Zhang X."/>
            <person name="Ren Y."/>
            <person name="Wang B."/>
            <person name="Wang S."/>
            <person name="Lu Y."/>
            <person name="Wu K."/>
            <person name="Fan W."/>
            <person name="Wang G."/>
        </authorList>
    </citation>
    <scope>NUCLEOTIDE SEQUENCE</scope>
    <source>
        <strain evidence="3">12Hb</strain>
    </source>
</reference>
<feature type="compositionally biased region" description="Polar residues" evidence="1">
    <location>
        <begin position="840"/>
        <end position="849"/>
    </location>
</feature>
<sequence>MISIIRVAAAVGTRVGKLNSRLVQVVKPADLEVIFILWFPELLDPWLITWNEKFIDSLFGGELQTSAYFKMNMALVFIFKCSLCIALSLSADVHDREYHAFLICSFIYFITPVVGLFIYTFQVTNSVMLISLGLSFMFICRPVRLCSTFAQIPYPSSNCSRLLSSLFIFTYCVSTYVALTTFVNPYPHFIMILSTWSVVILGFLVVIPISFYLRQFVRRREVEEHTIGRILIGMREDIKSDIENGNLTCCRAPKNSVKATIFLLLLIPILLSSVIHLYVYQIDGNNRGPNLSYETTETVFIWQIMAIPVGGVILLLISKISDNTAEVLSLGLPYLLNLAAVVLIFFEFNFKQAQVEELNSLVDERTHMREFVGPLPARRSEIYEFYNLFDRTIRVYANGEDFLIKAGERSTYTIVNKLYIFDLVVTTDGGNFNDTRIEATGGVDEIRNYIIKGNVSSHTLQVSEVSGSEWVRPVRSPILVFMNTFVKINDTKHRIEVEDGNSSEVSGIMATDSSKSSILHVSASSLNISYYTLDEYGRHTRLFEAFETQPYSVYTLIIDTHSIDHGNVSYRLRSFLIMQLIDDEDVTKPEPTKHHTYVQDIPLVLTAFRLHGAALGLIQVGFIHHFWTQAPTRLKATVLATVLVADLVIDRLLKPHLGHFDRFESYFILILQIFCTLWHLVFAGIYYYCLEERHKRGPSPSGVLKKHDHSIAFTDDTVIPNMRESEEIPEENITPRPVRPSTISNDLGTKGRMSYDTPKGTIVTKELISESDQKRPEEQQIADNPSSLPEPMATNKAKSNMKRSRKSQSEDLRGSIAVEEPLPRESYQESEHKGPDEQQIAGNPSPSLESKTSNEAKKSKKSTNKNPKGSIVTEESPESEYNVPEELQIAGNPSPPPESKTSNEAKKSKKSTNKNPKESIVTEESPESEYNVPEELQIAGNPSPLRGSKSSNEAKRARKSPKKNPKGSIATKEPSESGHKGPEEQQIAGNPSPPRGSKTSYEAKRTRKSPKKNSRGSIATKEPSESGHKGPEEQQIAGNPSPSRDSKTSNEAKRTRKSPKKNSKGSIATKEPSESGHKGPEEQQIAGNPSPPSQSKTSNKAKNNRKKSR</sequence>
<feature type="region of interest" description="Disordered" evidence="1">
    <location>
        <begin position="720"/>
        <end position="1109"/>
    </location>
</feature>
<feature type="compositionally biased region" description="Basic and acidic residues" evidence="1">
    <location>
        <begin position="1044"/>
        <end position="1053"/>
    </location>
</feature>
<feature type="compositionally biased region" description="Basic and acidic residues" evidence="1">
    <location>
        <begin position="1071"/>
        <end position="1081"/>
    </location>
</feature>
<organism evidence="3 4">
    <name type="scientific">Apolygus lucorum</name>
    <name type="common">Small green plant bug</name>
    <name type="synonym">Lygocoris lucorum</name>
    <dbReference type="NCBI Taxonomy" id="248454"/>
    <lineage>
        <taxon>Eukaryota</taxon>
        <taxon>Metazoa</taxon>
        <taxon>Ecdysozoa</taxon>
        <taxon>Arthropoda</taxon>
        <taxon>Hexapoda</taxon>
        <taxon>Insecta</taxon>
        <taxon>Pterygota</taxon>
        <taxon>Neoptera</taxon>
        <taxon>Paraneoptera</taxon>
        <taxon>Hemiptera</taxon>
        <taxon>Heteroptera</taxon>
        <taxon>Panheteroptera</taxon>
        <taxon>Cimicomorpha</taxon>
        <taxon>Miridae</taxon>
        <taxon>Mirini</taxon>
        <taxon>Apolygus</taxon>
    </lineage>
</organism>
<feature type="compositionally biased region" description="Basic and acidic residues" evidence="1">
    <location>
        <begin position="821"/>
        <end position="836"/>
    </location>
</feature>
<name>A0A6A4IVS2_APOLU</name>
<dbReference type="EMBL" id="WIXP02000014">
    <property type="protein sequence ID" value="KAF6200238.1"/>
    <property type="molecule type" value="Genomic_DNA"/>
</dbReference>
<feature type="compositionally biased region" description="Basic and acidic residues" evidence="1">
    <location>
        <begin position="973"/>
        <end position="983"/>
    </location>
</feature>
<comment type="caution">
    <text evidence="3">The sequence shown here is derived from an EMBL/GenBank/DDBJ whole genome shotgun (WGS) entry which is preliminary data.</text>
</comment>
<feature type="transmembrane region" description="Helical" evidence="2">
    <location>
        <begin position="665"/>
        <end position="689"/>
    </location>
</feature>
<feature type="transmembrane region" description="Helical" evidence="2">
    <location>
        <begin position="67"/>
        <end position="89"/>
    </location>
</feature>
<evidence type="ECO:0000313" key="4">
    <source>
        <dbReference type="Proteomes" id="UP000466442"/>
    </source>
</evidence>
<dbReference type="AlphaFoldDB" id="A0A6A4IVS2"/>
<feature type="compositionally biased region" description="Basic residues" evidence="1">
    <location>
        <begin position="1054"/>
        <end position="1063"/>
    </location>
</feature>
<keyword evidence="2" id="KW-0812">Transmembrane</keyword>
<evidence type="ECO:0000256" key="1">
    <source>
        <dbReference type="SAM" id="MobiDB-lite"/>
    </source>
</evidence>
<feature type="transmembrane region" description="Helical" evidence="2">
    <location>
        <begin position="101"/>
        <end position="121"/>
    </location>
</feature>
<accession>A0A6A4IVS2</accession>
<feature type="transmembrane region" description="Helical" evidence="2">
    <location>
        <begin position="261"/>
        <end position="280"/>
    </location>
</feature>
<keyword evidence="2" id="KW-0472">Membrane</keyword>
<feature type="transmembrane region" description="Helical" evidence="2">
    <location>
        <begin position="330"/>
        <end position="350"/>
    </location>
</feature>
<feature type="transmembrane region" description="Helical" evidence="2">
    <location>
        <begin position="300"/>
        <end position="318"/>
    </location>
</feature>
<feature type="transmembrane region" description="Helical" evidence="2">
    <location>
        <begin position="127"/>
        <end position="150"/>
    </location>
</feature>
<evidence type="ECO:0000256" key="2">
    <source>
        <dbReference type="SAM" id="Phobius"/>
    </source>
</evidence>
<keyword evidence="2" id="KW-1133">Transmembrane helix</keyword>
<feature type="compositionally biased region" description="Basic residues" evidence="1">
    <location>
        <begin position="956"/>
        <end position="965"/>
    </location>
</feature>
<proteinExistence type="predicted"/>
<evidence type="ECO:0000313" key="3">
    <source>
        <dbReference type="EMBL" id="KAF6200238.1"/>
    </source>
</evidence>